<evidence type="ECO:0000256" key="8">
    <source>
        <dbReference type="RuleBase" id="RU363108"/>
    </source>
</evidence>
<sequence length="476" mass="54122">MYSHNSLYPAINIPIPNGHASQMQEKQKSNPIFLDVTPARTPYMKPTSPNAIEPLRNNLVNPRANRDIVYENIKPVFTILRIMGVLPITRVAPGKNEFQIASPSMLYSIFVYFSMVGYVLYLSLNKVQILRTSEGKFEEAVIEYLFTVYLFPMIVVPVIWYETRKIAGVLNEWHNFETAYRHLSNRILPITLYKKALLIAIIIPVLSTTSVIITHVTMVHFKPMQLIPYVFLEILTYILGGYWFLLCETLSVCANVLAEDFHQALRNIGPAKKVSDYRALWLRLSKIARDTGIANCYTFTFVSLYLFLIITLSIYGLLSQISEGFGIKDIGLALTACCSILLLFFICDEAHYASHNVRTNFQKKLLMVELSWMNTDAQTEVNMFLRATEMNPSQISLGGFFDVNRTLFKSLMATMVTYLVVLLQFQISIPDESQNQMVEEESVSNSSIFTEAISSTTTTTAITTILTTLAKKKRKH</sequence>
<keyword evidence="7 8" id="KW-0807">Transducer</keyword>
<feature type="transmembrane region" description="Helical" evidence="8">
    <location>
        <begin position="105"/>
        <end position="124"/>
    </location>
</feature>
<dbReference type="EMBL" id="MW717367">
    <property type="protein sequence ID" value="UVB79173.1"/>
    <property type="molecule type" value="mRNA"/>
</dbReference>
<evidence type="ECO:0000256" key="6">
    <source>
        <dbReference type="ARBA" id="ARBA00023170"/>
    </source>
</evidence>
<dbReference type="GO" id="GO:0030425">
    <property type="term" value="C:dendrite"/>
    <property type="evidence" value="ECO:0007669"/>
    <property type="project" value="TreeGrafter"/>
</dbReference>
<accession>A0A978W776</accession>
<dbReference type="GO" id="GO:0050909">
    <property type="term" value="P:sensory perception of taste"/>
    <property type="evidence" value="ECO:0007669"/>
    <property type="project" value="InterPro"/>
</dbReference>
<feature type="transmembrane region" description="Helical" evidence="8">
    <location>
        <begin position="144"/>
        <end position="161"/>
    </location>
</feature>
<dbReference type="GO" id="GO:0005886">
    <property type="term" value="C:plasma membrane"/>
    <property type="evidence" value="ECO:0007669"/>
    <property type="project" value="UniProtKB-SubCell"/>
</dbReference>
<dbReference type="InterPro" id="IPR013604">
    <property type="entry name" value="7TM_chemorcpt"/>
</dbReference>
<proteinExistence type="evidence at transcript level"/>
<keyword evidence="6 8" id="KW-0675">Receptor</keyword>
<comment type="function">
    <text evidence="8">Gustatory receptor which mediates acceptance or avoidance behavior, depending on its substrates.</text>
</comment>
<protein>
    <recommendedName>
        <fullName evidence="8">Gustatory receptor</fullName>
    </recommendedName>
</protein>
<comment type="similarity">
    <text evidence="8">Belongs to the insect chemoreceptor superfamily. Gustatory receptor (GR) family.</text>
</comment>
<evidence type="ECO:0000256" key="3">
    <source>
        <dbReference type="ARBA" id="ARBA00022692"/>
    </source>
</evidence>
<dbReference type="PANTHER" id="PTHR21143">
    <property type="entry name" value="INVERTEBRATE GUSTATORY RECEPTOR"/>
    <property type="match status" value="1"/>
</dbReference>
<feature type="transmembrane region" description="Helical" evidence="8">
    <location>
        <begin position="226"/>
        <end position="245"/>
    </location>
</feature>
<keyword evidence="5 8" id="KW-0472">Membrane</keyword>
<dbReference type="AlphaFoldDB" id="A0A978W776"/>
<evidence type="ECO:0000256" key="2">
    <source>
        <dbReference type="ARBA" id="ARBA00022475"/>
    </source>
</evidence>
<feature type="transmembrane region" description="Helical" evidence="8">
    <location>
        <begin position="330"/>
        <end position="347"/>
    </location>
</feature>
<comment type="subcellular location">
    <subcellularLocation>
        <location evidence="1 8">Cell membrane</location>
        <topology evidence="1 8">Multi-pass membrane protein</topology>
    </subcellularLocation>
</comment>
<reference evidence="9" key="1">
    <citation type="journal article" date="2021" name="Zhi Wu Bao Hu">
        <title>Identification and Analysis of Chemosensory Gene of Yellow Leaf Borer.</title>
        <authorList>
            <person name="Li Z."/>
            <person name="Liu L."/>
            <person name="Yang B."/>
            <person name="Yan S."/>
            <person name="Wang G."/>
        </authorList>
    </citation>
    <scope>NUCLEOTIDE SEQUENCE</scope>
    <source>
        <strain evidence="9">ZC1996071</strain>
        <tissue evidence="9">Antennae and mouthparts</tissue>
    </source>
</reference>
<dbReference type="PANTHER" id="PTHR21143:SF131">
    <property type="entry name" value="GUSTATORY AND ODORANT RECEPTOR 63A-RELATED"/>
    <property type="match status" value="1"/>
</dbReference>
<feature type="transmembrane region" description="Helical" evidence="8">
    <location>
        <begin position="407"/>
        <end position="427"/>
    </location>
</feature>
<organism evidence="9">
    <name type="scientific">Heortia vitessoides</name>
    <dbReference type="NCBI Taxonomy" id="1557813"/>
    <lineage>
        <taxon>Eukaryota</taxon>
        <taxon>Metazoa</taxon>
        <taxon>Ecdysozoa</taxon>
        <taxon>Arthropoda</taxon>
        <taxon>Hexapoda</taxon>
        <taxon>Insecta</taxon>
        <taxon>Pterygota</taxon>
        <taxon>Neoptera</taxon>
        <taxon>Endopterygota</taxon>
        <taxon>Lepidoptera</taxon>
        <taxon>Glossata</taxon>
        <taxon>Ditrysia</taxon>
        <taxon>Pyraloidea</taxon>
        <taxon>Crambidae</taxon>
        <taxon>Heortia</taxon>
    </lineage>
</organism>
<keyword evidence="2 8" id="KW-1003">Cell membrane</keyword>
<evidence type="ECO:0000256" key="4">
    <source>
        <dbReference type="ARBA" id="ARBA00022989"/>
    </source>
</evidence>
<keyword evidence="3 8" id="KW-0812">Transmembrane</keyword>
<comment type="caution">
    <text evidence="8">Lacks conserved residue(s) required for the propagation of feature annotation.</text>
</comment>
<dbReference type="Pfam" id="PF08395">
    <property type="entry name" value="7tm_7"/>
    <property type="match status" value="1"/>
</dbReference>
<feature type="transmembrane region" description="Helical" evidence="8">
    <location>
        <begin position="296"/>
        <end position="318"/>
    </location>
</feature>
<dbReference type="GO" id="GO:0007165">
    <property type="term" value="P:signal transduction"/>
    <property type="evidence" value="ECO:0007669"/>
    <property type="project" value="UniProtKB-KW"/>
</dbReference>
<evidence type="ECO:0000256" key="1">
    <source>
        <dbReference type="ARBA" id="ARBA00004651"/>
    </source>
</evidence>
<dbReference type="GO" id="GO:0030424">
    <property type="term" value="C:axon"/>
    <property type="evidence" value="ECO:0007669"/>
    <property type="project" value="TreeGrafter"/>
</dbReference>
<dbReference type="GO" id="GO:0043025">
    <property type="term" value="C:neuronal cell body"/>
    <property type="evidence" value="ECO:0007669"/>
    <property type="project" value="TreeGrafter"/>
</dbReference>
<evidence type="ECO:0000256" key="5">
    <source>
        <dbReference type="ARBA" id="ARBA00023136"/>
    </source>
</evidence>
<feature type="transmembrane region" description="Helical" evidence="8">
    <location>
        <begin position="196"/>
        <end position="220"/>
    </location>
</feature>
<feature type="transmembrane region" description="Helical" evidence="8">
    <location>
        <begin position="447"/>
        <end position="470"/>
    </location>
</feature>
<evidence type="ECO:0000313" key="9">
    <source>
        <dbReference type="EMBL" id="UVB79173.1"/>
    </source>
</evidence>
<evidence type="ECO:0000256" key="7">
    <source>
        <dbReference type="ARBA" id="ARBA00023224"/>
    </source>
</evidence>
<keyword evidence="4 8" id="KW-1133">Transmembrane helix</keyword>
<name>A0A978W776_9NEOP</name>